<proteinExistence type="inferred from homology"/>
<evidence type="ECO:0000256" key="10">
    <source>
        <dbReference type="PIRNR" id="PIRNR026671"/>
    </source>
</evidence>
<evidence type="ECO:0000256" key="4">
    <source>
        <dbReference type="ARBA" id="ARBA00022801"/>
    </source>
</evidence>
<gene>
    <name evidence="9" type="primary">ddpX</name>
    <name evidence="12" type="ORF">E3983_04325</name>
</gene>
<feature type="signal peptide" evidence="11">
    <location>
        <begin position="1"/>
        <end position="20"/>
    </location>
</feature>
<evidence type="ECO:0000256" key="3">
    <source>
        <dbReference type="ARBA" id="ARBA00022723"/>
    </source>
</evidence>
<dbReference type="RefSeq" id="WP_135060002.1">
    <property type="nucleotide sequence ID" value="NZ_CP038254.1"/>
</dbReference>
<accession>A0AAX1EEX1</accession>
<dbReference type="Gene3D" id="3.30.1380.10">
    <property type="match status" value="1"/>
</dbReference>
<feature type="active site" description="Proton donor/acceptor" evidence="9">
    <location>
        <position position="221"/>
    </location>
</feature>
<keyword evidence="6 9" id="KW-0224">Dipeptidase</keyword>
<evidence type="ECO:0000256" key="7">
    <source>
        <dbReference type="ARBA" id="ARBA00023049"/>
    </source>
</evidence>
<dbReference type="CDD" id="cd14817">
    <property type="entry name" value="D-Ala-D-Ala_dipeptidase_VanX"/>
    <property type="match status" value="1"/>
</dbReference>
<dbReference type="GO" id="GO:0160237">
    <property type="term" value="F:D-Ala-D-Ala dipeptidase activity"/>
    <property type="evidence" value="ECO:0007669"/>
    <property type="project" value="UniProtKB-EC"/>
</dbReference>
<organism evidence="12 13">
    <name type="scientific">Legionella israelensis</name>
    <dbReference type="NCBI Taxonomy" id="454"/>
    <lineage>
        <taxon>Bacteria</taxon>
        <taxon>Pseudomonadati</taxon>
        <taxon>Pseudomonadota</taxon>
        <taxon>Gammaproteobacteria</taxon>
        <taxon>Legionellales</taxon>
        <taxon>Legionellaceae</taxon>
        <taxon>Legionella</taxon>
    </lineage>
</organism>
<reference evidence="12 13" key="1">
    <citation type="submission" date="2019-03" db="EMBL/GenBank/DDBJ databases">
        <title>Diverse conjugative elements silence natural transformation in Legionella species.</title>
        <authorList>
            <person name="Durieux I."/>
            <person name="Ginevra C."/>
            <person name="Attaiech L."/>
            <person name="Picq K."/>
            <person name="Juan P.A."/>
            <person name="Jarraud S."/>
            <person name="Charpentier X."/>
        </authorList>
    </citation>
    <scope>NUCLEOTIDE SEQUENCE [LARGE SCALE GENOMIC DNA]</scope>
    <source>
        <strain evidence="12 13">HL-0427-4011</strain>
    </source>
</reference>
<evidence type="ECO:0000256" key="2">
    <source>
        <dbReference type="ARBA" id="ARBA00022670"/>
    </source>
</evidence>
<dbReference type="Pfam" id="PF01427">
    <property type="entry name" value="Peptidase_M15"/>
    <property type="match status" value="1"/>
</dbReference>
<dbReference type="PANTHER" id="PTHR43126:SF1">
    <property type="entry name" value="D-ALANYL-D-ALANINE DIPEPTIDASE"/>
    <property type="match status" value="1"/>
</dbReference>
<keyword evidence="4 9" id="KW-0378">Hydrolase</keyword>
<dbReference type="GO" id="GO:0006508">
    <property type="term" value="P:proteolysis"/>
    <property type="evidence" value="ECO:0007669"/>
    <property type="project" value="UniProtKB-KW"/>
</dbReference>
<dbReference type="EC" id="3.4.13.22" evidence="9 10"/>
<keyword evidence="7 9" id="KW-0482">Metalloprotease</keyword>
<comment type="cofactor">
    <cofactor evidence="9">
        <name>Zn(2+)</name>
        <dbReference type="ChEBI" id="CHEBI:29105"/>
    </cofactor>
    <text evidence="9">Binds 1 zinc ion per subunit.</text>
</comment>
<dbReference type="EMBL" id="CP038254">
    <property type="protein sequence ID" value="QBR83651.1"/>
    <property type="molecule type" value="Genomic_DNA"/>
</dbReference>
<dbReference type="PIRSF" id="PIRSF026671">
    <property type="entry name" value="AA_dipeptidase"/>
    <property type="match status" value="1"/>
</dbReference>
<evidence type="ECO:0000256" key="11">
    <source>
        <dbReference type="SAM" id="SignalP"/>
    </source>
</evidence>
<dbReference type="GO" id="GO:0071555">
    <property type="term" value="P:cell wall organization"/>
    <property type="evidence" value="ECO:0007669"/>
    <property type="project" value="UniProtKB-KW"/>
</dbReference>
<feature type="site" description="Transition state stabilizer" evidence="9">
    <location>
        <position position="91"/>
    </location>
</feature>
<keyword evidence="2 9" id="KW-0645">Protease</keyword>
<dbReference type="GO" id="GO:0008270">
    <property type="term" value="F:zinc ion binding"/>
    <property type="evidence" value="ECO:0007669"/>
    <property type="project" value="UniProtKB-UniRule"/>
</dbReference>
<feature type="binding site" evidence="9">
    <location>
        <position position="224"/>
    </location>
    <ligand>
        <name>Zn(2+)</name>
        <dbReference type="ChEBI" id="CHEBI:29105"/>
        <note>catalytic</note>
    </ligand>
</feature>
<comment type="similarity">
    <text evidence="9 10">Belongs to the peptidase M15D family.</text>
</comment>
<keyword evidence="8 10" id="KW-0961">Cell wall biogenesis/degradation</keyword>
<dbReference type="PANTHER" id="PTHR43126">
    <property type="entry name" value="D-ALANYL-D-ALANINE DIPEPTIDASE"/>
    <property type="match status" value="1"/>
</dbReference>
<evidence type="ECO:0000256" key="1">
    <source>
        <dbReference type="ARBA" id="ARBA00001362"/>
    </source>
</evidence>
<keyword evidence="3 9" id="KW-0479">Metal-binding</keyword>
<feature type="binding site" evidence="9">
    <location>
        <position position="143"/>
    </location>
    <ligand>
        <name>Zn(2+)</name>
        <dbReference type="ChEBI" id="CHEBI:29105"/>
        <note>catalytic</note>
    </ligand>
</feature>
<protein>
    <recommendedName>
        <fullName evidence="9 10">D-alanyl-D-alanine dipeptidase</fullName>
        <shortName evidence="9 10">D-Ala-D-Ala dipeptidase</shortName>
        <ecNumber evidence="9 10">3.4.13.22</ecNumber>
    </recommendedName>
</protein>
<evidence type="ECO:0000256" key="9">
    <source>
        <dbReference type="HAMAP-Rule" id="MF_01924"/>
    </source>
</evidence>
<dbReference type="InterPro" id="IPR000755">
    <property type="entry name" value="A_A_dipeptidase"/>
</dbReference>
<feature type="binding site" evidence="9">
    <location>
        <position position="136"/>
    </location>
    <ligand>
        <name>Zn(2+)</name>
        <dbReference type="ChEBI" id="CHEBI:29105"/>
        <note>catalytic</note>
    </ligand>
</feature>
<dbReference type="AlphaFoldDB" id="A0AAX1EEX1"/>
<comment type="catalytic activity">
    <reaction evidence="1 9 10">
        <text>D-alanyl-D-alanine + H2O = 2 D-alanine</text>
        <dbReference type="Rhea" id="RHEA:20661"/>
        <dbReference type="ChEBI" id="CHEBI:15377"/>
        <dbReference type="ChEBI" id="CHEBI:57416"/>
        <dbReference type="ChEBI" id="CHEBI:57822"/>
        <dbReference type="EC" id="3.4.13.22"/>
    </reaction>
</comment>
<evidence type="ECO:0000256" key="5">
    <source>
        <dbReference type="ARBA" id="ARBA00022833"/>
    </source>
</evidence>
<keyword evidence="11" id="KW-0732">Signal</keyword>
<dbReference type="SUPFAM" id="SSF55166">
    <property type="entry name" value="Hedgehog/DD-peptidase"/>
    <property type="match status" value="1"/>
</dbReference>
<name>A0AAX1EEX1_9GAMM</name>
<dbReference type="InterPro" id="IPR009045">
    <property type="entry name" value="Zn_M74/Hedgehog-like"/>
</dbReference>
<comment type="function">
    <text evidence="9 10">Catalyzes hydrolysis of the D-alanyl-D-alanine dipeptide.</text>
</comment>
<evidence type="ECO:0000313" key="12">
    <source>
        <dbReference type="EMBL" id="QBR83651.1"/>
    </source>
</evidence>
<keyword evidence="5 9" id="KW-0862">Zinc</keyword>
<feature type="chain" id="PRO_5043634436" description="D-alanyl-D-alanine dipeptidase" evidence="11">
    <location>
        <begin position="21"/>
        <end position="242"/>
    </location>
</feature>
<dbReference type="HAMAP" id="MF_01924">
    <property type="entry name" value="A_A_dipeptidase"/>
    <property type="match status" value="1"/>
</dbReference>
<evidence type="ECO:0000256" key="8">
    <source>
        <dbReference type="ARBA" id="ARBA00023316"/>
    </source>
</evidence>
<evidence type="ECO:0000313" key="13">
    <source>
        <dbReference type="Proteomes" id="UP000295517"/>
    </source>
</evidence>
<evidence type="ECO:0000256" key="6">
    <source>
        <dbReference type="ARBA" id="ARBA00022997"/>
    </source>
</evidence>
<sequence length="242" mass="28592">MRTCKVFSLAIWFIASHAFALPRGFVYLHQIAPDIEQDMRYAQDNNFTGHPVPGYKNGVCILTRKAAEKLKLVQNAAYQQGYQLKVYDCYRPETAVRAFYQWSQNKSDTRTKARFYPREKKYNLFRKGYIASYSGHSRGSTVDLTLVKIGKNQQPKHPLQRCYDKTARYLDDNSINMGTRHDCFDVSAHYHYTGLSNTQKKNRRRLRTLMTTYGFQPYSKEWWHFSLRNEPFPKTYFDFPVQ</sequence>
<dbReference type="GO" id="GO:0008237">
    <property type="term" value="F:metallopeptidase activity"/>
    <property type="evidence" value="ECO:0007669"/>
    <property type="project" value="UniProtKB-KW"/>
</dbReference>
<dbReference type="Proteomes" id="UP000295517">
    <property type="component" value="Chromosome"/>
</dbReference>